<feature type="transmembrane region" description="Helical" evidence="10">
    <location>
        <begin position="394"/>
        <end position="413"/>
    </location>
</feature>
<evidence type="ECO:0000259" key="12">
    <source>
        <dbReference type="Pfam" id="PF16327"/>
    </source>
</evidence>
<accession>A0ABY6DFD9</accession>
<dbReference type="PRINTS" id="PR01411">
    <property type="entry name" value="CCMFBIOGNSIS"/>
</dbReference>
<gene>
    <name evidence="13" type="ORF">N7U68_04530</name>
</gene>
<feature type="transmembrane region" description="Helical" evidence="10">
    <location>
        <begin position="274"/>
        <end position="292"/>
    </location>
</feature>
<keyword evidence="5 10" id="KW-0812">Transmembrane</keyword>
<dbReference type="PANTHER" id="PTHR43653:SF1">
    <property type="entry name" value="CYTOCHROME C-TYPE BIOGENESIS PROTEIN CCMF"/>
    <property type="match status" value="1"/>
</dbReference>
<evidence type="ECO:0000256" key="1">
    <source>
        <dbReference type="ARBA" id="ARBA00004429"/>
    </source>
</evidence>
<organism evidence="13 14">
    <name type="scientific">Roseovarius pelagicus</name>
    <dbReference type="NCBI Taxonomy" id="2980108"/>
    <lineage>
        <taxon>Bacteria</taxon>
        <taxon>Pseudomonadati</taxon>
        <taxon>Pseudomonadota</taxon>
        <taxon>Alphaproteobacteria</taxon>
        <taxon>Rhodobacterales</taxon>
        <taxon>Roseobacteraceae</taxon>
        <taxon>Roseovarius</taxon>
    </lineage>
</organism>
<comment type="similarity">
    <text evidence="2">Belongs to the CcmF/CycK/Ccl1/NrfE/CcsA family.</text>
</comment>
<feature type="domain" description="Cytochrome c assembly protein" evidence="11">
    <location>
        <begin position="89"/>
        <end position="295"/>
    </location>
</feature>
<feature type="domain" description="Cytochrome c-type biogenesis protein CcmF C-terminal" evidence="12">
    <location>
        <begin position="315"/>
        <end position="639"/>
    </location>
</feature>
<dbReference type="PANTHER" id="PTHR43653">
    <property type="entry name" value="CYTOCHROME C ASSEMBLY PROTEIN-RELATED"/>
    <property type="match status" value="1"/>
</dbReference>
<sequence>MITELGHFALILAFCVACVQAVLPLIGAHKRWPGWMAVAVPAATAQFLLTAASFAALTWAFVTSDFSLRLVMLNSHSAKPLLYKITGVWGNHEGSMLLWVLIVTLFGACVAWFGTNLPPSLRARVLAVQAMVGVAFFAFLIFTSNPFLRLAFAPFDGQDLNPLLQDPGLAFHPPFLYLGYVGLSMTYSFAIAALIEGRVDAAWGRWVRPYTLAAWIFLTVGIALGSWWAYYELGWGGFWFWDPVENASFMPWLIAVALLHSAIVVEKRESLKSWTILLAIIAFGFSMIGAFITRSGVLTSVHAFANDPERGLFLLGITALFMMGGLTMFAARAGVMQAKGVFAIKSRESMLVLNNLLLGVACFIVFVGTIWPLVSELFFDRKLSVGAPFFNLAFTPFMVLLGLVLPIGAMLPWKRGAFGRIVRTLAPAFVLAVAIGLLAFAMQTGRSALGPVGLFLGAWLVGGALIDLWSRSGRSARVIDRLRRIARLPRADWGKAVAHGGLGVTMVGVAAMTAWSVEDIRVARVGDAIEVAGFTLTLDDVRRVEGPNYISTTGDFTLSRNGRGIASLHPEKRFYPVAQMPTTEAGIDNGFLRDIYVVIGDAQDGGGWAVRSYYKPLANWIWGGAILMALGGLLSLSDRRYRVAAGARKMTPTRGVPAE</sequence>
<dbReference type="Proteomes" id="UP001064087">
    <property type="component" value="Chromosome"/>
</dbReference>
<evidence type="ECO:0000256" key="8">
    <source>
        <dbReference type="ARBA" id="ARBA00023136"/>
    </source>
</evidence>
<name>A0ABY6DFD9_9RHOB</name>
<comment type="function">
    <text evidence="9">Required for the biogenesis of c-type cytochromes. Possible subunit of a heme lyase.</text>
</comment>
<dbReference type="InterPro" id="IPR003567">
    <property type="entry name" value="Cyt_c_biogenesis"/>
</dbReference>
<evidence type="ECO:0000256" key="6">
    <source>
        <dbReference type="ARBA" id="ARBA00022748"/>
    </source>
</evidence>
<comment type="subcellular location">
    <subcellularLocation>
        <location evidence="1">Cell inner membrane</location>
        <topology evidence="1">Multi-pass membrane protein</topology>
    </subcellularLocation>
</comment>
<feature type="transmembrane region" description="Helical" evidence="10">
    <location>
        <begin position="38"/>
        <end position="62"/>
    </location>
</feature>
<keyword evidence="14" id="KW-1185">Reference proteome</keyword>
<dbReference type="InterPro" id="IPR003568">
    <property type="entry name" value="Cyt_c_biogenesis_CcmF"/>
</dbReference>
<dbReference type="RefSeq" id="WP_263048375.1">
    <property type="nucleotide sequence ID" value="NZ_CP106738.1"/>
</dbReference>
<keyword evidence="3" id="KW-1003">Cell membrane</keyword>
<evidence type="ECO:0000256" key="7">
    <source>
        <dbReference type="ARBA" id="ARBA00022989"/>
    </source>
</evidence>
<reference evidence="13" key="1">
    <citation type="submission" date="2022-10" db="EMBL/GenBank/DDBJ databases">
        <title>Roseovarius pelagicus sp. nov., isolated from Arctic seawater.</title>
        <authorList>
            <person name="Hong Y.W."/>
            <person name="Hwang C.Y."/>
        </authorList>
    </citation>
    <scope>NUCLEOTIDE SEQUENCE</scope>
    <source>
        <strain evidence="13">HL-MP18</strain>
    </source>
</reference>
<dbReference type="InterPro" id="IPR032523">
    <property type="entry name" value="CcmF_C"/>
</dbReference>
<evidence type="ECO:0000256" key="3">
    <source>
        <dbReference type="ARBA" id="ARBA00022475"/>
    </source>
</evidence>
<evidence type="ECO:0000256" key="4">
    <source>
        <dbReference type="ARBA" id="ARBA00022519"/>
    </source>
</evidence>
<evidence type="ECO:0000256" key="10">
    <source>
        <dbReference type="SAM" id="Phobius"/>
    </source>
</evidence>
<protein>
    <submittedName>
        <fullName evidence="13">Heme lyase CcmF/NrfE family subunit</fullName>
    </submittedName>
</protein>
<evidence type="ECO:0000313" key="13">
    <source>
        <dbReference type="EMBL" id="UXX83928.1"/>
    </source>
</evidence>
<keyword evidence="8 10" id="KW-0472">Membrane</keyword>
<dbReference type="Pfam" id="PF01578">
    <property type="entry name" value="Cytochrom_C_asm"/>
    <property type="match status" value="1"/>
</dbReference>
<dbReference type="GO" id="GO:0016829">
    <property type="term" value="F:lyase activity"/>
    <property type="evidence" value="ECO:0007669"/>
    <property type="project" value="UniProtKB-KW"/>
</dbReference>
<feature type="transmembrane region" description="Helical" evidence="10">
    <location>
        <begin position="6"/>
        <end position="26"/>
    </location>
</feature>
<feature type="transmembrane region" description="Helical" evidence="10">
    <location>
        <begin position="207"/>
        <end position="229"/>
    </location>
</feature>
<feature type="transmembrane region" description="Helical" evidence="10">
    <location>
        <begin position="96"/>
        <end position="114"/>
    </location>
</feature>
<feature type="transmembrane region" description="Helical" evidence="10">
    <location>
        <begin position="491"/>
        <end position="515"/>
    </location>
</feature>
<feature type="transmembrane region" description="Helical" evidence="10">
    <location>
        <begin position="448"/>
        <end position="470"/>
    </location>
</feature>
<feature type="transmembrane region" description="Helical" evidence="10">
    <location>
        <begin position="617"/>
        <end position="636"/>
    </location>
</feature>
<feature type="transmembrane region" description="Helical" evidence="10">
    <location>
        <begin position="126"/>
        <end position="155"/>
    </location>
</feature>
<dbReference type="InterPro" id="IPR002541">
    <property type="entry name" value="Cyt_c_assembly"/>
</dbReference>
<dbReference type="NCBIfam" id="TIGR00353">
    <property type="entry name" value="nrfE"/>
    <property type="match status" value="1"/>
</dbReference>
<evidence type="ECO:0000256" key="5">
    <source>
        <dbReference type="ARBA" id="ARBA00022692"/>
    </source>
</evidence>
<keyword evidence="4" id="KW-0997">Cell inner membrane</keyword>
<proteinExistence type="inferred from homology"/>
<dbReference type="NCBIfam" id="NF007691">
    <property type="entry name" value="PRK10369.1"/>
    <property type="match status" value="1"/>
</dbReference>
<feature type="transmembrane region" description="Helical" evidence="10">
    <location>
        <begin position="249"/>
        <end position="265"/>
    </location>
</feature>
<evidence type="ECO:0000259" key="11">
    <source>
        <dbReference type="Pfam" id="PF01578"/>
    </source>
</evidence>
<feature type="transmembrane region" description="Helical" evidence="10">
    <location>
        <begin position="352"/>
        <end position="374"/>
    </location>
</feature>
<dbReference type="PRINTS" id="PR01410">
    <property type="entry name" value="CCBIOGENESIS"/>
</dbReference>
<feature type="transmembrane region" description="Helical" evidence="10">
    <location>
        <begin position="312"/>
        <end position="331"/>
    </location>
</feature>
<keyword evidence="6" id="KW-0201">Cytochrome c-type biogenesis</keyword>
<feature type="transmembrane region" description="Helical" evidence="10">
    <location>
        <begin position="425"/>
        <end position="442"/>
    </location>
</feature>
<dbReference type="EMBL" id="CP106738">
    <property type="protein sequence ID" value="UXX83928.1"/>
    <property type="molecule type" value="Genomic_DNA"/>
</dbReference>
<evidence type="ECO:0000256" key="9">
    <source>
        <dbReference type="ARBA" id="ARBA00037230"/>
    </source>
</evidence>
<evidence type="ECO:0000313" key="14">
    <source>
        <dbReference type="Proteomes" id="UP001064087"/>
    </source>
</evidence>
<keyword evidence="7 10" id="KW-1133">Transmembrane helix</keyword>
<evidence type="ECO:0000256" key="2">
    <source>
        <dbReference type="ARBA" id="ARBA00009186"/>
    </source>
</evidence>
<feature type="transmembrane region" description="Helical" evidence="10">
    <location>
        <begin position="175"/>
        <end position="195"/>
    </location>
</feature>
<dbReference type="Pfam" id="PF16327">
    <property type="entry name" value="CcmF_C"/>
    <property type="match status" value="1"/>
</dbReference>
<keyword evidence="13" id="KW-0456">Lyase</keyword>